<gene>
    <name evidence="2" type="ORF">L2716_11595</name>
</gene>
<protein>
    <submittedName>
        <fullName evidence="2">Uncharacterized protein</fullName>
    </submittedName>
</protein>
<organism evidence="2 3">
    <name type="scientific">Pseudalkalibacillus berkeleyi</name>
    <dbReference type="NCBI Taxonomy" id="1069813"/>
    <lineage>
        <taxon>Bacteria</taxon>
        <taxon>Bacillati</taxon>
        <taxon>Bacillota</taxon>
        <taxon>Bacilli</taxon>
        <taxon>Bacillales</taxon>
        <taxon>Fictibacillaceae</taxon>
        <taxon>Pseudalkalibacillus</taxon>
    </lineage>
</organism>
<dbReference type="EMBL" id="JAKIJS010000001">
    <property type="protein sequence ID" value="MCF6138372.1"/>
    <property type="molecule type" value="Genomic_DNA"/>
</dbReference>
<keyword evidence="3" id="KW-1185">Reference proteome</keyword>
<name>A0ABS9H050_9BACL</name>
<accession>A0ABS9H050</accession>
<proteinExistence type="predicted"/>
<reference evidence="2 3" key="1">
    <citation type="submission" date="2022-01" db="EMBL/GenBank/DDBJ databases">
        <title>Alkalihalobacillus sp. EGI L200015, a novel bacterium isolated from a salt lake sediment.</title>
        <authorList>
            <person name="Gao L."/>
            <person name="Fang B.-Z."/>
            <person name="Li W.-J."/>
        </authorList>
    </citation>
    <scope>NUCLEOTIDE SEQUENCE [LARGE SCALE GENOMIC DNA]</scope>
    <source>
        <strain evidence="2 3">KCTC 12718</strain>
    </source>
</reference>
<keyword evidence="1" id="KW-0472">Membrane</keyword>
<feature type="transmembrane region" description="Helical" evidence="1">
    <location>
        <begin position="6"/>
        <end position="25"/>
    </location>
</feature>
<dbReference type="RefSeq" id="WP_236334777.1">
    <property type="nucleotide sequence ID" value="NZ_JAKIJS010000001.1"/>
</dbReference>
<evidence type="ECO:0000313" key="3">
    <source>
        <dbReference type="Proteomes" id="UP001649381"/>
    </source>
</evidence>
<evidence type="ECO:0000256" key="1">
    <source>
        <dbReference type="SAM" id="Phobius"/>
    </source>
</evidence>
<dbReference type="Proteomes" id="UP001649381">
    <property type="component" value="Unassembled WGS sequence"/>
</dbReference>
<evidence type="ECO:0000313" key="2">
    <source>
        <dbReference type="EMBL" id="MCF6138372.1"/>
    </source>
</evidence>
<comment type="caution">
    <text evidence="2">The sequence shown here is derived from an EMBL/GenBank/DDBJ whole genome shotgun (WGS) entry which is preliminary data.</text>
</comment>
<sequence>MEWTFFIVSMVVSILTTLAAVYFRLKLRHRFESRDNQVKAKELAKTALPQEIQENFKLYLRKDTRNAGSLQEFLELGNIELQGDERVWKETYLFQLDEWDKVKYEIAKMDTVLADQLIQVYRQFEILDRHAKMESPVFRVERSGFESFTENCENIIRELNSG</sequence>
<keyword evidence="1" id="KW-0812">Transmembrane</keyword>
<keyword evidence="1" id="KW-1133">Transmembrane helix</keyword>